<evidence type="ECO:0008006" key="5">
    <source>
        <dbReference type="Google" id="ProtNLM"/>
    </source>
</evidence>
<gene>
    <name evidence="3" type="ORF">NBH21_21640</name>
</gene>
<dbReference type="Proteomes" id="UP001155380">
    <property type="component" value="Unassembled WGS sequence"/>
</dbReference>
<feature type="signal peptide" evidence="2">
    <location>
        <begin position="1"/>
        <end position="20"/>
    </location>
</feature>
<sequence>MKSLTLKTVIVSTTVFGVLAATLPTALSQQPASDVVVQDDADPRAPQLPVVEADADEGMLGPGPHGPRPDREFAALDLSTKLSAAEIYLGITPDQLGPWRSYASAFVALADMGPPGAPEPKGGAKSPMPGARLPADGKAQETVPLPGERLADGILAIAEKAKALKDAADALEPILTSEQHERFGRLERVMMPPKGPGPHDPAGDVRG</sequence>
<feature type="compositionally biased region" description="Basic and acidic residues" evidence="1">
    <location>
        <begin position="178"/>
        <end position="188"/>
    </location>
</feature>
<organism evidence="3 4">
    <name type="scientific">Ciceribacter sichuanensis</name>
    <dbReference type="NCBI Taxonomy" id="2949647"/>
    <lineage>
        <taxon>Bacteria</taxon>
        <taxon>Pseudomonadati</taxon>
        <taxon>Pseudomonadota</taxon>
        <taxon>Alphaproteobacteria</taxon>
        <taxon>Hyphomicrobiales</taxon>
        <taxon>Rhizobiaceae</taxon>
        <taxon>Ciceribacter</taxon>
    </lineage>
</organism>
<accession>A0AAJ1C053</accession>
<proteinExistence type="predicted"/>
<evidence type="ECO:0000256" key="1">
    <source>
        <dbReference type="SAM" id="MobiDB-lite"/>
    </source>
</evidence>
<comment type="caution">
    <text evidence="3">The sequence shown here is derived from an EMBL/GenBank/DDBJ whole genome shotgun (WGS) entry which is preliminary data.</text>
</comment>
<feature type="chain" id="PRO_5042476919" description="LTXXQ motif family protein" evidence="2">
    <location>
        <begin position="21"/>
        <end position="207"/>
    </location>
</feature>
<feature type="region of interest" description="Disordered" evidence="1">
    <location>
        <begin position="175"/>
        <end position="207"/>
    </location>
</feature>
<dbReference type="AlphaFoldDB" id="A0AAJ1C053"/>
<evidence type="ECO:0000313" key="3">
    <source>
        <dbReference type="EMBL" id="MCO5959381.1"/>
    </source>
</evidence>
<reference evidence="3" key="1">
    <citation type="submission" date="2022-06" db="EMBL/GenBank/DDBJ databases">
        <authorList>
            <person name="Sun Q."/>
        </authorList>
    </citation>
    <scope>NUCLEOTIDE SEQUENCE</scope>
    <source>
        <strain evidence="3">S101</strain>
    </source>
</reference>
<dbReference type="EMBL" id="JAMXLX010000009">
    <property type="protein sequence ID" value="MCO5959381.1"/>
    <property type="molecule type" value="Genomic_DNA"/>
</dbReference>
<dbReference type="RefSeq" id="WP_250915019.1">
    <property type="nucleotide sequence ID" value="NZ_JAMXLX010000009.1"/>
</dbReference>
<evidence type="ECO:0000256" key="2">
    <source>
        <dbReference type="SAM" id="SignalP"/>
    </source>
</evidence>
<evidence type="ECO:0000313" key="4">
    <source>
        <dbReference type="Proteomes" id="UP001155380"/>
    </source>
</evidence>
<protein>
    <recommendedName>
        <fullName evidence="5">LTXXQ motif family protein</fullName>
    </recommendedName>
</protein>
<feature type="region of interest" description="Disordered" evidence="1">
    <location>
        <begin position="114"/>
        <end position="143"/>
    </location>
</feature>
<name>A0AAJ1C053_9HYPH</name>
<keyword evidence="2" id="KW-0732">Signal</keyword>